<feature type="region of interest" description="Disordered" evidence="1">
    <location>
        <begin position="58"/>
        <end position="93"/>
    </location>
</feature>
<dbReference type="EMBL" id="JAFBMS010000132">
    <property type="protein sequence ID" value="KAG9334996.1"/>
    <property type="molecule type" value="Genomic_DNA"/>
</dbReference>
<proteinExistence type="predicted"/>
<evidence type="ECO:0000313" key="2">
    <source>
        <dbReference type="EMBL" id="KAG9334996.1"/>
    </source>
</evidence>
<evidence type="ECO:0000256" key="1">
    <source>
        <dbReference type="SAM" id="MobiDB-lite"/>
    </source>
</evidence>
<comment type="caution">
    <text evidence="2">The sequence shown here is derived from an EMBL/GenBank/DDBJ whole genome shotgun (WGS) entry which is preliminary data.</text>
</comment>
<keyword evidence="3" id="KW-1185">Reference proteome</keyword>
<name>A0A8T2N503_9TELE</name>
<gene>
    <name evidence="2" type="ORF">JZ751_006219</name>
</gene>
<sequence>MAVLSESDLHMVRPGRVLPLRGAPVGPQSADSIICTLSWKSCFSLAIYHPLKNSLGPAQAQHRHSAGPAQAQHRHSCGAPALRGATANPAPRKHAWSSFSRESVCLLRPPCQPSRLARQTPPVLGKNVPRNPPARAKPLVLWSAARPGRQQQLRRMHCGALKHAVLRWVTLPQKRCDGGGRTSVLPFRWRGLGAGTGLLQRQGPLGNTKPAPLNEACRTDVLCSLFSPVWAELCSRCMPSLNLRLPWYTFHSYREVTPSGAAFFRQM</sequence>
<dbReference type="AlphaFoldDB" id="A0A8T2N503"/>
<protein>
    <submittedName>
        <fullName evidence="2">Uncharacterized protein</fullName>
    </submittedName>
</protein>
<evidence type="ECO:0000313" key="3">
    <source>
        <dbReference type="Proteomes" id="UP000824540"/>
    </source>
</evidence>
<reference evidence="2" key="1">
    <citation type="thesis" date="2021" institute="BYU ScholarsArchive" country="Provo, UT, USA">
        <title>Applications of and Algorithms for Genome Assembly and Genomic Analyses with an Emphasis on Marine Teleosts.</title>
        <authorList>
            <person name="Pickett B.D."/>
        </authorList>
    </citation>
    <scope>NUCLEOTIDE SEQUENCE</scope>
    <source>
        <strain evidence="2">HI-2016</strain>
    </source>
</reference>
<accession>A0A8T2N503</accession>
<dbReference type="Proteomes" id="UP000824540">
    <property type="component" value="Unassembled WGS sequence"/>
</dbReference>
<organism evidence="2 3">
    <name type="scientific">Albula glossodonta</name>
    <name type="common">roundjaw bonefish</name>
    <dbReference type="NCBI Taxonomy" id="121402"/>
    <lineage>
        <taxon>Eukaryota</taxon>
        <taxon>Metazoa</taxon>
        <taxon>Chordata</taxon>
        <taxon>Craniata</taxon>
        <taxon>Vertebrata</taxon>
        <taxon>Euteleostomi</taxon>
        <taxon>Actinopterygii</taxon>
        <taxon>Neopterygii</taxon>
        <taxon>Teleostei</taxon>
        <taxon>Albuliformes</taxon>
        <taxon>Albulidae</taxon>
        <taxon>Albula</taxon>
    </lineage>
</organism>